<proteinExistence type="predicted"/>
<dbReference type="EMBL" id="CP002631">
    <property type="protein sequence ID" value="AEB14646.1"/>
    <property type="molecule type" value="Genomic_DNA"/>
</dbReference>
<dbReference type="Proteomes" id="UP000006852">
    <property type="component" value="Chromosome"/>
</dbReference>
<name>F2NT55_TRES6</name>
<reference evidence="2" key="2">
    <citation type="submission" date="2011-04" db="EMBL/GenBank/DDBJ databases">
        <title>The complete genome of chromosome of Treponema succinifaciens DSM 2489.</title>
        <authorList>
            <person name="Lucas S."/>
            <person name="Copeland A."/>
            <person name="Lapidus A."/>
            <person name="Bruce D."/>
            <person name="Goodwin L."/>
            <person name="Pitluck S."/>
            <person name="Peters L."/>
            <person name="Kyrpides N."/>
            <person name="Mavromatis K."/>
            <person name="Ivanova N."/>
            <person name="Ovchinnikova G."/>
            <person name="Teshima H."/>
            <person name="Detter J.C."/>
            <person name="Tapia R."/>
            <person name="Han C."/>
            <person name="Land M."/>
            <person name="Hauser L."/>
            <person name="Markowitz V."/>
            <person name="Cheng J.-F."/>
            <person name="Hugenholtz P."/>
            <person name="Woyke T."/>
            <person name="Wu D."/>
            <person name="Gronow S."/>
            <person name="Wellnitz S."/>
            <person name="Brambilla E."/>
            <person name="Klenk H.-P."/>
            <person name="Eisen J.A."/>
        </authorList>
    </citation>
    <scope>NUCLEOTIDE SEQUENCE [LARGE SCALE GENOMIC DNA]</scope>
    <source>
        <strain evidence="2">ATCC 33096 / DSM 2489 / 6091</strain>
    </source>
</reference>
<reference evidence="1 2" key="1">
    <citation type="journal article" date="2011" name="Stand. Genomic Sci.">
        <title>Complete genome sequence of Treponema succinifaciens type strain (6091).</title>
        <authorList>
            <person name="Han C."/>
            <person name="Gronow S."/>
            <person name="Teshima H."/>
            <person name="Lapidus A."/>
            <person name="Nolan M."/>
            <person name="Lucas S."/>
            <person name="Hammon N."/>
            <person name="Deshpande S."/>
            <person name="Cheng J.F."/>
            <person name="Zeytun A."/>
            <person name="Tapia R."/>
            <person name="Goodwin L."/>
            <person name="Pitluck S."/>
            <person name="Liolios K."/>
            <person name="Pagani I."/>
            <person name="Ivanova N."/>
            <person name="Mavromatis K."/>
            <person name="Mikhailova N."/>
            <person name="Huntemann M."/>
            <person name="Pati A."/>
            <person name="Chen A."/>
            <person name="Palaniappan K."/>
            <person name="Land M."/>
            <person name="Hauser L."/>
            <person name="Brambilla E.M."/>
            <person name="Rohde M."/>
            <person name="Goker M."/>
            <person name="Woyke T."/>
            <person name="Bristow J."/>
            <person name="Eisen J.A."/>
            <person name="Markowitz V."/>
            <person name="Hugenholtz P."/>
            <person name="Kyrpides N.C."/>
            <person name="Klenk H.P."/>
            <person name="Detter J.C."/>
        </authorList>
    </citation>
    <scope>NUCLEOTIDE SEQUENCE [LARGE SCALE GENOMIC DNA]</scope>
    <source>
        <strain evidence="2">ATCC 33096 / DSM 2489 / 6091</strain>
    </source>
</reference>
<keyword evidence="2" id="KW-1185">Reference proteome</keyword>
<protein>
    <submittedName>
        <fullName evidence="1">Uncharacterized protein</fullName>
    </submittedName>
</protein>
<evidence type="ECO:0000313" key="2">
    <source>
        <dbReference type="Proteomes" id="UP000006852"/>
    </source>
</evidence>
<accession>F2NT55</accession>
<organism evidence="1 2">
    <name type="scientific">Treponema succinifaciens (strain ATCC 33096 / DSM 2489 / 6091)</name>
    <dbReference type="NCBI Taxonomy" id="869209"/>
    <lineage>
        <taxon>Bacteria</taxon>
        <taxon>Pseudomonadati</taxon>
        <taxon>Spirochaetota</taxon>
        <taxon>Spirochaetia</taxon>
        <taxon>Spirochaetales</taxon>
        <taxon>Treponemataceae</taxon>
        <taxon>Treponema</taxon>
    </lineage>
</organism>
<dbReference type="OrthoDB" id="365732at2"/>
<sequence length="105" mass="12284">MTAQELKKSHPDVFFVKTKKFIDRPNYYLIKESYIPEDDSPLPTVEQLNENTRLYPLSITSYPGVLKRMTAMEAGAWAVTKCRQQKWELTLDNFQCCLANLEMDF</sequence>
<dbReference type="STRING" id="869209.Tresu_1755"/>
<dbReference type="HOGENOM" id="CLU_2304805_0_0_12"/>
<dbReference type="KEGG" id="tsu:Tresu_1755"/>
<evidence type="ECO:0000313" key="1">
    <source>
        <dbReference type="EMBL" id="AEB14646.1"/>
    </source>
</evidence>
<dbReference type="GeneID" id="302998900"/>
<dbReference type="AlphaFoldDB" id="F2NT55"/>
<dbReference type="RefSeq" id="WP_013701927.1">
    <property type="nucleotide sequence ID" value="NC_015385.1"/>
</dbReference>
<gene>
    <name evidence="1" type="ordered locus">Tresu_1755</name>
</gene>